<name>A0A6C1AZN9_9RHOO</name>
<accession>A0A6C1AZN9</accession>
<evidence type="ECO:0008006" key="4">
    <source>
        <dbReference type="Google" id="ProtNLM"/>
    </source>
</evidence>
<keyword evidence="1" id="KW-0472">Membrane</keyword>
<dbReference type="AlphaFoldDB" id="A0A6C1AZN9"/>
<organism evidence="2 3">
    <name type="scientific">Nitrogeniibacter mangrovi</name>
    <dbReference type="NCBI Taxonomy" id="2016596"/>
    <lineage>
        <taxon>Bacteria</taxon>
        <taxon>Pseudomonadati</taxon>
        <taxon>Pseudomonadota</taxon>
        <taxon>Betaproteobacteria</taxon>
        <taxon>Rhodocyclales</taxon>
        <taxon>Zoogloeaceae</taxon>
        <taxon>Nitrogeniibacter</taxon>
    </lineage>
</organism>
<protein>
    <recommendedName>
        <fullName evidence="4">Pilus assembly protein</fullName>
    </recommendedName>
</protein>
<dbReference type="RefSeq" id="WP_173763365.1">
    <property type="nucleotide sequence ID" value="NZ_CP048836.1"/>
</dbReference>
<dbReference type="EMBL" id="CP048836">
    <property type="protein sequence ID" value="QID16199.1"/>
    <property type="molecule type" value="Genomic_DNA"/>
</dbReference>
<keyword evidence="1" id="KW-1133">Transmembrane helix</keyword>
<keyword evidence="3" id="KW-1185">Reference proteome</keyword>
<reference evidence="2 3" key="1">
    <citation type="submission" date="2020-02" db="EMBL/GenBank/DDBJ databases">
        <title>Nitrogenibacter mangrovi gen. nov., sp. nov. isolated from mangrove sediment, a denitrifying betaproteobacterium.</title>
        <authorList>
            <person name="Liao H."/>
            <person name="Tian Y."/>
        </authorList>
    </citation>
    <scope>NUCLEOTIDE SEQUENCE [LARGE SCALE GENOMIC DNA]</scope>
    <source>
        <strain evidence="2 3">M9-3-2</strain>
    </source>
</reference>
<evidence type="ECO:0000256" key="1">
    <source>
        <dbReference type="SAM" id="Phobius"/>
    </source>
</evidence>
<gene>
    <name evidence="2" type="ORF">G3580_00300</name>
</gene>
<proteinExistence type="predicted"/>
<keyword evidence="1" id="KW-0812">Transmembrane</keyword>
<feature type="transmembrane region" description="Helical" evidence="1">
    <location>
        <begin position="20"/>
        <end position="41"/>
    </location>
</feature>
<evidence type="ECO:0000313" key="3">
    <source>
        <dbReference type="Proteomes" id="UP000501991"/>
    </source>
</evidence>
<dbReference type="Proteomes" id="UP000501991">
    <property type="component" value="Chromosome"/>
</dbReference>
<evidence type="ECO:0000313" key="2">
    <source>
        <dbReference type="EMBL" id="QID16199.1"/>
    </source>
</evidence>
<dbReference type="KEGG" id="azq:G3580_00300"/>
<sequence>MSAPARLDLDLIPQRRPPGALGWALLVLGLLMSGIEVSHYVDRRADLAEREQIVARLRHQVERARHADRREAASDTPVSAEEAAPALKLAHQLERDWPRLFAAVAEAGGPGVSLMALTPDALRGVVRLNAEADGLQALFDYMGRLEQRPELRNVQLLAYEEAGGRFRFNLAADWVGAP</sequence>